<accession>A0A6A5RFD1</accession>
<dbReference type="GeneID" id="54350765"/>
<gene>
    <name evidence="1" type="ORF">M421DRAFT_422232</name>
</gene>
<keyword evidence="2" id="KW-1185">Reference proteome</keyword>
<proteinExistence type="predicted"/>
<organism evidence="1 2">
    <name type="scientific">Didymella exigua CBS 183.55</name>
    <dbReference type="NCBI Taxonomy" id="1150837"/>
    <lineage>
        <taxon>Eukaryota</taxon>
        <taxon>Fungi</taxon>
        <taxon>Dikarya</taxon>
        <taxon>Ascomycota</taxon>
        <taxon>Pezizomycotina</taxon>
        <taxon>Dothideomycetes</taxon>
        <taxon>Pleosporomycetidae</taxon>
        <taxon>Pleosporales</taxon>
        <taxon>Pleosporineae</taxon>
        <taxon>Didymellaceae</taxon>
        <taxon>Didymella</taxon>
    </lineage>
</organism>
<sequence>MNLASASIRFLSAFIAGVSVRLAGLAPLDGTSDRSSDVVDRAVDEDLIDMASFPGLTSMLGWCMLFIVDVARWRGV</sequence>
<reference evidence="1" key="1">
    <citation type="journal article" date="2020" name="Stud. Mycol.">
        <title>101 Dothideomycetes genomes: a test case for predicting lifestyles and emergence of pathogens.</title>
        <authorList>
            <person name="Haridas S."/>
            <person name="Albert R."/>
            <person name="Binder M."/>
            <person name="Bloem J."/>
            <person name="Labutti K."/>
            <person name="Salamov A."/>
            <person name="Andreopoulos B."/>
            <person name="Baker S."/>
            <person name="Barry K."/>
            <person name="Bills G."/>
            <person name="Bluhm B."/>
            <person name="Cannon C."/>
            <person name="Castanera R."/>
            <person name="Culley D."/>
            <person name="Daum C."/>
            <person name="Ezra D."/>
            <person name="Gonzalez J."/>
            <person name="Henrissat B."/>
            <person name="Kuo A."/>
            <person name="Liang C."/>
            <person name="Lipzen A."/>
            <person name="Lutzoni F."/>
            <person name="Magnuson J."/>
            <person name="Mondo S."/>
            <person name="Nolan M."/>
            <person name="Ohm R."/>
            <person name="Pangilinan J."/>
            <person name="Park H.-J."/>
            <person name="Ramirez L."/>
            <person name="Alfaro M."/>
            <person name="Sun H."/>
            <person name="Tritt A."/>
            <person name="Yoshinaga Y."/>
            <person name="Zwiers L.-H."/>
            <person name="Turgeon B."/>
            <person name="Goodwin S."/>
            <person name="Spatafora J."/>
            <person name="Crous P."/>
            <person name="Grigoriev I."/>
        </authorList>
    </citation>
    <scope>NUCLEOTIDE SEQUENCE</scope>
    <source>
        <strain evidence="1">CBS 183.55</strain>
    </source>
</reference>
<protein>
    <submittedName>
        <fullName evidence="1">Uncharacterized protein</fullName>
    </submittedName>
</protein>
<dbReference type="RefSeq" id="XP_033447243.1">
    <property type="nucleotide sequence ID" value="XM_033593097.1"/>
</dbReference>
<evidence type="ECO:0000313" key="2">
    <source>
        <dbReference type="Proteomes" id="UP000800082"/>
    </source>
</evidence>
<dbReference type="EMBL" id="ML978974">
    <property type="protein sequence ID" value="KAF1926991.1"/>
    <property type="molecule type" value="Genomic_DNA"/>
</dbReference>
<dbReference type="Proteomes" id="UP000800082">
    <property type="component" value="Unassembled WGS sequence"/>
</dbReference>
<evidence type="ECO:0000313" key="1">
    <source>
        <dbReference type="EMBL" id="KAF1926991.1"/>
    </source>
</evidence>
<name>A0A6A5RFD1_9PLEO</name>
<dbReference type="AlphaFoldDB" id="A0A6A5RFD1"/>